<dbReference type="AlphaFoldDB" id="A0A951QKQ6"/>
<dbReference type="Pfam" id="PF09346">
    <property type="entry name" value="SMI1_KNR4"/>
    <property type="match status" value="1"/>
</dbReference>
<dbReference type="Gene3D" id="3.40.1580.10">
    <property type="entry name" value="SMI1/KNR4-like"/>
    <property type="match status" value="1"/>
</dbReference>
<feature type="domain" description="Knr4/Smi1-like" evidence="1">
    <location>
        <begin position="36"/>
        <end position="199"/>
    </location>
</feature>
<dbReference type="InterPro" id="IPR018958">
    <property type="entry name" value="Knr4/Smi1-like_dom"/>
</dbReference>
<proteinExistence type="predicted"/>
<dbReference type="SMART" id="SM00860">
    <property type="entry name" value="SMI1_KNR4"/>
    <property type="match status" value="1"/>
</dbReference>
<dbReference type="InterPro" id="IPR037883">
    <property type="entry name" value="Knr4/Smi1-like_sf"/>
</dbReference>
<evidence type="ECO:0000313" key="2">
    <source>
        <dbReference type="EMBL" id="MBW4667473.1"/>
    </source>
</evidence>
<dbReference type="SUPFAM" id="SSF160631">
    <property type="entry name" value="SMI1/KNR4-like"/>
    <property type="match status" value="1"/>
</dbReference>
<sequence length="207" mass="23610">MSNILHLKNKLIQLTILDTACEIFGSELHKYKLNPCLREAEIQAFEMEHHIQLPDDYRNFLLEVGNGGAGPGYGLMATEGKNKNFISQTFTLQEAWNDLDLMIKNRSSFIVTPDAYLDKKFVQGTIAIAHYGHGIFALLVILGEQRGNIWIDDRANCGGIYPFTENCGSYLHDNPDDFEPDDCQQPLSFYNWYNDWLNRSLAQVLQS</sequence>
<dbReference type="EMBL" id="JAHHGZ010000007">
    <property type="protein sequence ID" value="MBW4667473.1"/>
    <property type="molecule type" value="Genomic_DNA"/>
</dbReference>
<evidence type="ECO:0000259" key="1">
    <source>
        <dbReference type="SMART" id="SM00860"/>
    </source>
</evidence>
<name>A0A951QKQ6_9CYAN</name>
<protein>
    <submittedName>
        <fullName evidence="2">SMI1/KNR4 family protein</fullName>
    </submittedName>
</protein>
<accession>A0A951QKQ6</accession>
<gene>
    <name evidence="2" type="ORF">KME60_08595</name>
</gene>
<evidence type="ECO:0000313" key="3">
    <source>
        <dbReference type="Proteomes" id="UP000729701"/>
    </source>
</evidence>
<comment type="caution">
    <text evidence="2">The sequence shown here is derived from an EMBL/GenBank/DDBJ whole genome shotgun (WGS) entry which is preliminary data.</text>
</comment>
<reference evidence="2" key="1">
    <citation type="submission" date="2021-05" db="EMBL/GenBank/DDBJ databases">
        <authorList>
            <person name="Pietrasiak N."/>
            <person name="Ward R."/>
            <person name="Stajich J.E."/>
            <person name="Kurbessoian T."/>
        </authorList>
    </citation>
    <scope>NUCLEOTIDE SEQUENCE</scope>
    <source>
        <strain evidence="2">GSE-NOS-MK-12-04C</strain>
    </source>
</reference>
<organism evidence="2 3">
    <name type="scientific">Cyanomargarita calcarea GSE-NOS-MK-12-04C</name>
    <dbReference type="NCBI Taxonomy" id="2839659"/>
    <lineage>
        <taxon>Bacteria</taxon>
        <taxon>Bacillati</taxon>
        <taxon>Cyanobacteriota</taxon>
        <taxon>Cyanophyceae</taxon>
        <taxon>Nostocales</taxon>
        <taxon>Cyanomargaritaceae</taxon>
        <taxon>Cyanomargarita</taxon>
    </lineage>
</organism>
<dbReference type="Proteomes" id="UP000729701">
    <property type="component" value="Unassembled WGS sequence"/>
</dbReference>
<reference evidence="2" key="2">
    <citation type="journal article" date="2022" name="Microbiol. Resour. Announc.">
        <title>Metagenome Sequencing to Explore Phylogenomics of Terrestrial Cyanobacteria.</title>
        <authorList>
            <person name="Ward R.D."/>
            <person name="Stajich J.E."/>
            <person name="Johansen J.R."/>
            <person name="Huntemann M."/>
            <person name="Clum A."/>
            <person name="Foster B."/>
            <person name="Foster B."/>
            <person name="Roux S."/>
            <person name="Palaniappan K."/>
            <person name="Varghese N."/>
            <person name="Mukherjee S."/>
            <person name="Reddy T.B.K."/>
            <person name="Daum C."/>
            <person name="Copeland A."/>
            <person name="Chen I.A."/>
            <person name="Ivanova N.N."/>
            <person name="Kyrpides N.C."/>
            <person name="Shapiro N."/>
            <person name="Eloe-Fadrosh E.A."/>
            <person name="Pietrasiak N."/>
        </authorList>
    </citation>
    <scope>NUCLEOTIDE SEQUENCE</scope>
    <source>
        <strain evidence="2">GSE-NOS-MK-12-04C</strain>
    </source>
</reference>